<dbReference type="AlphaFoldDB" id="A0A0C9ZBG6"/>
<sequence length="302" mass="32713">MASSARAPTPFSITVPDDEGAPAPPSPRRTRPSNATAKPGLPDKPTPRRTLAQKQADKQHAQHIKDVKKASMEKAYQQLGNLEEEMAVSQAIVKGERVPMRPKPRPVAKLHREGVVYLGLGDLEDEVTAVPAAVNGSQAPVRPKPRLVPRPMVDRDECQEDGEGKAEVTRPSKPLRVKSADHGDSSIRLRDAINKAWPKKRKEAASGMTCKGMRGNLDETVLLDDKKVLLAGRVKNWASVINANATPTSHHSNPAAPPPSRSSKDTMEPDILDEENDSQECGYAIQHGTWIMLASSVVLGPA</sequence>
<feature type="region of interest" description="Disordered" evidence="1">
    <location>
        <begin position="134"/>
        <end position="183"/>
    </location>
</feature>
<dbReference type="HOGENOM" id="CLU_921719_0_0_1"/>
<feature type="compositionally biased region" description="Basic and acidic residues" evidence="1">
    <location>
        <begin position="152"/>
        <end position="170"/>
    </location>
</feature>
<gene>
    <name evidence="2" type="ORF">PISMIDRAFT_13401</name>
</gene>
<organism evidence="2 3">
    <name type="scientific">Pisolithus microcarpus 441</name>
    <dbReference type="NCBI Taxonomy" id="765257"/>
    <lineage>
        <taxon>Eukaryota</taxon>
        <taxon>Fungi</taxon>
        <taxon>Dikarya</taxon>
        <taxon>Basidiomycota</taxon>
        <taxon>Agaricomycotina</taxon>
        <taxon>Agaricomycetes</taxon>
        <taxon>Agaricomycetidae</taxon>
        <taxon>Boletales</taxon>
        <taxon>Sclerodermatineae</taxon>
        <taxon>Pisolithaceae</taxon>
        <taxon>Pisolithus</taxon>
    </lineage>
</organism>
<protein>
    <submittedName>
        <fullName evidence="2">Uncharacterized protein</fullName>
    </submittedName>
</protein>
<feature type="region of interest" description="Disordered" evidence="1">
    <location>
        <begin position="244"/>
        <end position="278"/>
    </location>
</feature>
<keyword evidence="3" id="KW-1185">Reference proteome</keyword>
<dbReference type="Proteomes" id="UP000054018">
    <property type="component" value="Unassembled WGS sequence"/>
</dbReference>
<proteinExistence type="predicted"/>
<reference evidence="3" key="2">
    <citation type="submission" date="2015-01" db="EMBL/GenBank/DDBJ databases">
        <title>Evolutionary Origins and Diversification of the Mycorrhizal Mutualists.</title>
        <authorList>
            <consortium name="DOE Joint Genome Institute"/>
            <consortium name="Mycorrhizal Genomics Consortium"/>
            <person name="Kohler A."/>
            <person name="Kuo A."/>
            <person name="Nagy L.G."/>
            <person name="Floudas D."/>
            <person name="Copeland A."/>
            <person name="Barry K.W."/>
            <person name="Cichocki N."/>
            <person name="Veneault-Fourrey C."/>
            <person name="LaButti K."/>
            <person name="Lindquist E.A."/>
            <person name="Lipzen A."/>
            <person name="Lundell T."/>
            <person name="Morin E."/>
            <person name="Murat C."/>
            <person name="Riley R."/>
            <person name="Ohm R."/>
            <person name="Sun H."/>
            <person name="Tunlid A."/>
            <person name="Henrissat B."/>
            <person name="Grigoriev I.V."/>
            <person name="Hibbett D.S."/>
            <person name="Martin F."/>
        </authorList>
    </citation>
    <scope>NUCLEOTIDE SEQUENCE [LARGE SCALE GENOMIC DNA]</scope>
    <source>
        <strain evidence="3">441</strain>
    </source>
</reference>
<feature type="compositionally biased region" description="Acidic residues" evidence="1">
    <location>
        <begin position="268"/>
        <end position="278"/>
    </location>
</feature>
<feature type="region of interest" description="Disordered" evidence="1">
    <location>
        <begin position="1"/>
        <end position="67"/>
    </location>
</feature>
<dbReference type="EMBL" id="KN833777">
    <property type="protein sequence ID" value="KIK19837.1"/>
    <property type="molecule type" value="Genomic_DNA"/>
</dbReference>
<evidence type="ECO:0000256" key="1">
    <source>
        <dbReference type="SAM" id="MobiDB-lite"/>
    </source>
</evidence>
<evidence type="ECO:0000313" key="3">
    <source>
        <dbReference type="Proteomes" id="UP000054018"/>
    </source>
</evidence>
<evidence type="ECO:0000313" key="2">
    <source>
        <dbReference type="EMBL" id="KIK19837.1"/>
    </source>
</evidence>
<name>A0A0C9ZBG6_9AGAM</name>
<reference evidence="2 3" key="1">
    <citation type="submission" date="2014-04" db="EMBL/GenBank/DDBJ databases">
        <authorList>
            <consortium name="DOE Joint Genome Institute"/>
            <person name="Kuo A."/>
            <person name="Kohler A."/>
            <person name="Costa M.D."/>
            <person name="Nagy L.G."/>
            <person name="Floudas D."/>
            <person name="Copeland A."/>
            <person name="Barry K.W."/>
            <person name="Cichocki N."/>
            <person name="Veneault-Fourrey C."/>
            <person name="LaButti K."/>
            <person name="Lindquist E.A."/>
            <person name="Lipzen A."/>
            <person name="Lundell T."/>
            <person name="Morin E."/>
            <person name="Murat C."/>
            <person name="Sun H."/>
            <person name="Tunlid A."/>
            <person name="Henrissat B."/>
            <person name="Grigoriev I.V."/>
            <person name="Hibbett D.S."/>
            <person name="Martin F."/>
            <person name="Nordberg H.P."/>
            <person name="Cantor M.N."/>
            <person name="Hua S.X."/>
        </authorList>
    </citation>
    <scope>NUCLEOTIDE SEQUENCE [LARGE SCALE GENOMIC DNA]</scope>
    <source>
        <strain evidence="2 3">441</strain>
    </source>
</reference>
<accession>A0A0C9ZBG6</accession>
<feature type="compositionally biased region" description="Basic and acidic residues" evidence="1">
    <location>
        <begin position="55"/>
        <end position="67"/>
    </location>
</feature>